<dbReference type="Proteomes" id="UP001317532">
    <property type="component" value="Chromosome"/>
</dbReference>
<accession>A0AAN1XWH8</accession>
<evidence type="ECO:0000313" key="5">
    <source>
        <dbReference type="EMBL" id="BDE06695.1"/>
    </source>
</evidence>
<dbReference type="PANTHER" id="PTHR11014:SF63">
    <property type="entry name" value="METALLOPEPTIDASE, PUTATIVE (AFU_ORTHOLOGUE AFUA_6G09600)-RELATED"/>
    <property type="match status" value="1"/>
</dbReference>
<dbReference type="SUPFAM" id="SSF55031">
    <property type="entry name" value="Bacterial exopeptidase dimerisation domain"/>
    <property type="match status" value="1"/>
</dbReference>
<keyword evidence="3" id="KW-0479">Metal-binding</keyword>
<comment type="cofactor">
    <cofactor evidence="3">
        <name>Mn(2+)</name>
        <dbReference type="ChEBI" id="CHEBI:29035"/>
    </cofactor>
    <text evidence="3">The Mn(2+) ion enhances activity.</text>
</comment>
<evidence type="ECO:0000256" key="2">
    <source>
        <dbReference type="ARBA" id="ARBA00022801"/>
    </source>
</evidence>
<dbReference type="Pfam" id="PF01546">
    <property type="entry name" value="Peptidase_M20"/>
    <property type="match status" value="1"/>
</dbReference>
<dbReference type="CDD" id="cd03886">
    <property type="entry name" value="M20_Acy1"/>
    <property type="match status" value="1"/>
</dbReference>
<comment type="similarity">
    <text evidence="1">Belongs to the peptidase M20 family.</text>
</comment>
<feature type="binding site" evidence="3">
    <location>
        <position position="162"/>
    </location>
    <ligand>
        <name>Mn(2+)</name>
        <dbReference type="ChEBI" id="CHEBI:29035"/>
        <label>2</label>
    </ligand>
</feature>
<feature type="binding site" evidence="3">
    <location>
        <position position="136"/>
    </location>
    <ligand>
        <name>Mn(2+)</name>
        <dbReference type="ChEBI" id="CHEBI:29035"/>
        <label>2</label>
    </ligand>
</feature>
<dbReference type="NCBIfam" id="TIGR01891">
    <property type="entry name" value="amidohydrolases"/>
    <property type="match status" value="1"/>
</dbReference>
<keyword evidence="2" id="KW-0378">Hydrolase</keyword>
<keyword evidence="6" id="KW-1185">Reference proteome</keyword>
<evidence type="ECO:0000259" key="4">
    <source>
        <dbReference type="Pfam" id="PF07687"/>
    </source>
</evidence>
<name>A0AAN1XWH8_UNVUL</name>
<reference evidence="5 6" key="1">
    <citation type="journal article" date="2022" name="ISME Commun">
        <title>Vulcanimicrobium alpinus gen. nov. sp. nov., the first cultivated representative of the candidate phylum 'Eremiobacterota', is a metabolically versatile aerobic anoxygenic phototroph.</title>
        <authorList>
            <person name="Yabe S."/>
            <person name="Muto K."/>
            <person name="Abe K."/>
            <person name="Yokota A."/>
            <person name="Staudigel H."/>
            <person name="Tebo B.M."/>
        </authorList>
    </citation>
    <scope>NUCLEOTIDE SEQUENCE [LARGE SCALE GENOMIC DNA]</scope>
    <source>
        <strain evidence="5 6">WC8-2</strain>
    </source>
</reference>
<dbReference type="KEGG" id="vab:WPS_19710"/>
<dbReference type="RefSeq" id="WP_317994344.1">
    <property type="nucleotide sequence ID" value="NZ_AP025523.1"/>
</dbReference>
<dbReference type="GO" id="GO:0016787">
    <property type="term" value="F:hydrolase activity"/>
    <property type="evidence" value="ECO:0007669"/>
    <property type="project" value="UniProtKB-KW"/>
</dbReference>
<dbReference type="InterPro" id="IPR011650">
    <property type="entry name" value="Peptidase_M20_dimer"/>
</dbReference>
<feature type="binding site" evidence="3">
    <location>
        <position position="102"/>
    </location>
    <ligand>
        <name>Mn(2+)</name>
        <dbReference type="ChEBI" id="CHEBI:29035"/>
        <label>2</label>
    </ligand>
</feature>
<dbReference type="GO" id="GO:0046872">
    <property type="term" value="F:metal ion binding"/>
    <property type="evidence" value="ECO:0007669"/>
    <property type="project" value="UniProtKB-KW"/>
</dbReference>
<organism evidence="5 6">
    <name type="scientific">Vulcanimicrobium alpinum</name>
    <dbReference type="NCBI Taxonomy" id="3016050"/>
    <lineage>
        <taxon>Bacteria</taxon>
        <taxon>Bacillati</taxon>
        <taxon>Vulcanimicrobiota</taxon>
        <taxon>Vulcanimicrobiia</taxon>
        <taxon>Vulcanimicrobiales</taxon>
        <taxon>Vulcanimicrobiaceae</taxon>
        <taxon>Vulcanimicrobium</taxon>
    </lineage>
</organism>
<dbReference type="SUPFAM" id="SSF53187">
    <property type="entry name" value="Zn-dependent exopeptidases"/>
    <property type="match status" value="1"/>
</dbReference>
<evidence type="ECO:0000256" key="1">
    <source>
        <dbReference type="ARBA" id="ARBA00006153"/>
    </source>
</evidence>
<dbReference type="Pfam" id="PF07687">
    <property type="entry name" value="M20_dimer"/>
    <property type="match status" value="1"/>
</dbReference>
<dbReference type="FunFam" id="3.30.70.360:FF:000014">
    <property type="entry name" value="N-acyl-L-amino acid amidohydrolase"/>
    <property type="match status" value="1"/>
</dbReference>
<feature type="binding site" evidence="3">
    <location>
        <position position="360"/>
    </location>
    <ligand>
        <name>Mn(2+)</name>
        <dbReference type="ChEBI" id="CHEBI:29035"/>
        <label>2</label>
    </ligand>
</feature>
<dbReference type="InterPro" id="IPR017439">
    <property type="entry name" value="Amidohydrolase"/>
</dbReference>
<evidence type="ECO:0000313" key="6">
    <source>
        <dbReference type="Proteomes" id="UP001317532"/>
    </source>
</evidence>
<dbReference type="InterPro" id="IPR002933">
    <property type="entry name" value="Peptidase_M20"/>
</dbReference>
<dbReference type="PIRSF" id="PIRSF005962">
    <property type="entry name" value="Pept_M20D_amidohydro"/>
    <property type="match status" value="1"/>
</dbReference>
<evidence type="ECO:0000256" key="3">
    <source>
        <dbReference type="PIRSR" id="PIRSR005962-1"/>
    </source>
</evidence>
<feature type="domain" description="Peptidase M20 dimerisation" evidence="4">
    <location>
        <begin position="185"/>
        <end position="281"/>
    </location>
</feature>
<dbReference type="Gene3D" id="3.30.70.360">
    <property type="match status" value="1"/>
</dbReference>
<protein>
    <submittedName>
        <fullName evidence="5">Peptidase M20</fullName>
    </submittedName>
</protein>
<dbReference type="EMBL" id="AP025523">
    <property type="protein sequence ID" value="BDE06695.1"/>
    <property type="molecule type" value="Genomic_DNA"/>
</dbReference>
<sequence length="393" mass="41343">MTTITLPEGTAERAIAIRREIHRHPELGFEEHNTQAIVERELDELGIAHRRVAGTGVVAVVRGAHPGRVSGLRADMDALPILEDSGEPCASEIKGKMHACGHDAHTAMLLGAARTLQLTRDDLHGAAVLLFQPAEEGPGGALPMIEAGALDDPTVDAVTMLHVDPRLATGTIGITPGPVNAAADEFHLTIRGKGGHGAYPHKAIDVIPCAAATILALQNVAARETDPLASIVVTIGTIEGGYRNNVIADRVHMTGTVRTHDPAIRAAAEEKLRRIVDGVAAAYGARAELQMLYGYPPVVNDAALANGFAAYMREHARIPVQRPAPTMGGEDFAYFAQRVPGVMVRLGIYSEAAGSIHSGHSPQFRLDEDAIPTGIATLVAFARAVGDGSVPLA</sequence>
<dbReference type="Gene3D" id="3.40.630.10">
    <property type="entry name" value="Zn peptidases"/>
    <property type="match status" value="1"/>
</dbReference>
<proteinExistence type="inferred from homology"/>
<dbReference type="InterPro" id="IPR036264">
    <property type="entry name" value="Bact_exopeptidase_dim_dom"/>
</dbReference>
<keyword evidence="3" id="KW-0464">Manganese</keyword>
<gene>
    <name evidence="5" type="ORF">WPS_19710</name>
</gene>
<dbReference type="AlphaFoldDB" id="A0AAN1XWH8"/>
<feature type="binding site" evidence="3">
    <location>
        <position position="100"/>
    </location>
    <ligand>
        <name>Mn(2+)</name>
        <dbReference type="ChEBI" id="CHEBI:29035"/>
        <label>2</label>
    </ligand>
</feature>
<dbReference type="PANTHER" id="PTHR11014">
    <property type="entry name" value="PEPTIDASE M20 FAMILY MEMBER"/>
    <property type="match status" value="1"/>
</dbReference>